<protein>
    <submittedName>
        <fullName evidence="1">Uncharacterized protein</fullName>
    </submittedName>
</protein>
<proteinExistence type="predicted"/>
<dbReference type="VEuPathDB" id="MicrosporidiaDB:AEWQ_090820"/>
<sequence length="217" mass="25113">MLYDLNIHPILLHSSLRGEDVRDITSSPMRTGFFVSCRLNKEPRGLKEVISRLQRLVEPLGAAIEEKSIKQILEEEIEEYKSSTRFVRHDGHRCILFLENRSNEPSLSLFYKLRASGARFEYVHRIVPLERFFRFDEEKILESIRGLDGTKSYKIVYEERMCSPGIKDKVFNLITASLSLRVDLKAPHYMIAVQGFKNNLGISVVEGEKENFNFSAI</sequence>
<dbReference type="GO" id="GO:0006400">
    <property type="term" value="P:tRNA modification"/>
    <property type="evidence" value="ECO:0007669"/>
    <property type="project" value="InterPro"/>
</dbReference>
<name>M1KMB4_ENCCN</name>
<evidence type="ECO:0000313" key="1">
    <source>
        <dbReference type="EMBL" id="AGE96456.1"/>
    </source>
</evidence>
<dbReference type="VEuPathDB" id="MicrosporidiaDB:AEWR_090810"/>
<dbReference type="PANTHER" id="PTHR13452">
    <property type="entry name" value="THUMP DOMAIN CONTAINING PROTEIN 1-RELATED"/>
    <property type="match status" value="1"/>
</dbReference>
<accession>M1KMB4</accession>
<dbReference type="InterPro" id="IPR040183">
    <property type="entry name" value="THUMPD1-like"/>
</dbReference>
<dbReference type="AlphaFoldDB" id="M1KMB4"/>
<organism evidence="1">
    <name type="scientific">Encephalitozoon cuniculi</name>
    <name type="common">Microsporidian parasite</name>
    <dbReference type="NCBI Taxonomy" id="6035"/>
    <lineage>
        <taxon>Eukaryota</taxon>
        <taxon>Fungi</taxon>
        <taxon>Fungi incertae sedis</taxon>
        <taxon>Microsporidia</taxon>
        <taxon>Unikaryonidae</taxon>
        <taxon>Encephalitozoon</taxon>
    </lineage>
</organism>
<dbReference type="OMA" id="KTHIGGA"/>
<dbReference type="EMBL" id="KC513619">
    <property type="protein sequence ID" value="AGE96456.1"/>
    <property type="molecule type" value="Genomic_DNA"/>
</dbReference>
<dbReference type="GO" id="GO:0003723">
    <property type="term" value="F:RNA binding"/>
    <property type="evidence" value="ECO:0007669"/>
    <property type="project" value="InterPro"/>
</dbReference>
<dbReference type="VEuPathDB" id="MicrosporidiaDB:M970_090810"/>
<reference evidence="1" key="1">
    <citation type="journal article" date="2013" name="Eukaryot. Cell">
        <title>Extremely Reduced Levels of Heterozygosity in the Vertebrate Pathogen Encephalitozoon cuniculi.</title>
        <authorList>
            <person name="Selman M."/>
            <person name="Sak B."/>
            <person name="Kvac M."/>
            <person name="Farinelli L."/>
            <person name="Weiss L.M."/>
            <person name="Corradi N."/>
        </authorList>
    </citation>
    <scope>NUCLEOTIDE SEQUENCE</scope>
</reference>
<dbReference type="PANTHER" id="PTHR13452:SF10">
    <property type="entry name" value="THUMP DOMAIN-CONTAINING PROTEIN 1"/>
    <property type="match status" value="1"/>
</dbReference>
<dbReference type="VEuPathDB" id="MicrosporidiaDB:ECU09_0800"/>
<dbReference type="VEuPathDB" id="MicrosporidiaDB:AEWD_090830"/>
<dbReference type="SUPFAM" id="SSF143437">
    <property type="entry name" value="THUMP domain-like"/>
    <property type="match status" value="1"/>
</dbReference>
<dbReference type="Gene3D" id="3.30.2300.10">
    <property type="entry name" value="THUMP superfamily"/>
    <property type="match status" value="1"/>
</dbReference>